<feature type="domain" description="TASOR pseudo-PARP" evidence="3">
    <location>
        <begin position="1"/>
        <end position="67"/>
    </location>
</feature>
<dbReference type="InterPro" id="IPR022188">
    <property type="entry name" value="TASOR_DUF3715"/>
</dbReference>
<dbReference type="Proteomes" id="UP000694580">
    <property type="component" value="Chromosome 10"/>
</dbReference>
<feature type="compositionally biased region" description="Acidic residues" evidence="2">
    <location>
        <begin position="1145"/>
        <end position="1159"/>
    </location>
</feature>
<dbReference type="GO" id="GO:0005654">
    <property type="term" value="C:nucleoplasm"/>
    <property type="evidence" value="ECO:0007669"/>
    <property type="project" value="TreeGrafter"/>
</dbReference>
<feature type="compositionally biased region" description="Low complexity" evidence="2">
    <location>
        <begin position="1292"/>
        <end position="1305"/>
    </location>
</feature>
<feature type="region of interest" description="Disordered" evidence="2">
    <location>
        <begin position="1464"/>
        <end position="1519"/>
    </location>
</feature>
<feature type="region of interest" description="Disordered" evidence="2">
    <location>
        <begin position="600"/>
        <end position="620"/>
    </location>
</feature>
<feature type="region of interest" description="Disordered" evidence="2">
    <location>
        <begin position="1"/>
        <end position="21"/>
    </location>
</feature>
<feature type="domain" description="TASOR alpha/beta" evidence="4">
    <location>
        <begin position="886"/>
        <end position="980"/>
    </location>
</feature>
<evidence type="ECO:0000259" key="5">
    <source>
        <dbReference type="Pfam" id="PF24630"/>
    </source>
</evidence>
<proteinExistence type="inferred from homology"/>
<feature type="domain" description="TASOR PIN" evidence="5">
    <location>
        <begin position="984"/>
        <end position="1122"/>
    </location>
</feature>
<feature type="compositionally biased region" description="Polar residues" evidence="2">
    <location>
        <begin position="605"/>
        <end position="615"/>
    </location>
</feature>
<dbReference type="InterPro" id="IPR056243">
    <property type="entry name" value="TASOR_ab_dom"/>
</dbReference>
<dbReference type="GO" id="GO:0000792">
    <property type="term" value="C:heterochromatin"/>
    <property type="evidence" value="ECO:0007669"/>
    <property type="project" value="TreeGrafter"/>
</dbReference>
<feature type="compositionally biased region" description="Polar residues" evidence="2">
    <location>
        <begin position="1195"/>
        <end position="1205"/>
    </location>
</feature>
<reference evidence="6" key="3">
    <citation type="submission" date="2025-09" db="UniProtKB">
        <authorList>
            <consortium name="Ensembl"/>
        </authorList>
    </citation>
    <scope>IDENTIFICATION</scope>
</reference>
<gene>
    <name evidence="6" type="primary">LOC114798640</name>
</gene>
<feature type="compositionally biased region" description="Low complexity" evidence="2">
    <location>
        <begin position="1260"/>
        <end position="1277"/>
    </location>
</feature>
<accession>A0AAY4EE80</accession>
<name>A0AAY4EE80_9TELE</name>
<feature type="compositionally biased region" description="Gly residues" evidence="2">
    <location>
        <begin position="1584"/>
        <end position="1593"/>
    </location>
</feature>
<dbReference type="PANTHER" id="PTHR16207:SF1">
    <property type="entry name" value="PROTEIN TASOR"/>
    <property type="match status" value="1"/>
</dbReference>
<feature type="region of interest" description="Disordered" evidence="2">
    <location>
        <begin position="761"/>
        <end position="862"/>
    </location>
</feature>
<feature type="region of interest" description="Disordered" evidence="2">
    <location>
        <begin position="363"/>
        <end position="420"/>
    </location>
</feature>
<keyword evidence="7" id="KW-1185">Reference proteome</keyword>
<feature type="compositionally biased region" description="Pro residues" evidence="2">
    <location>
        <begin position="765"/>
        <end position="781"/>
    </location>
</feature>
<evidence type="ECO:0000259" key="3">
    <source>
        <dbReference type="Pfam" id="PF12509"/>
    </source>
</evidence>
<dbReference type="GO" id="GO:0003682">
    <property type="term" value="F:chromatin binding"/>
    <property type="evidence" value="ECO:0007669"/>
    <property type="project" value="TreeGrafter"/>
</dbReference>
<evidence type="ECO:0000256" key="1">
    <source>
        <dbReference type="ARBA" id="ARBA00008058"/>
    </source>
</evidence>
<feature type="compositionally biased region" description="Basic and acidic residues" evidence="2">
    <location>
        <begin position="816"/>
        <end position="826"/>
    </location>
</feature>
<feature type="region of interest" description="Disordered" evidence="2">
    <location>
        <begin position="1130"/>
        <end position="1205"/>
    </location>
</feature>
<feature type="compositionally biased region" description="Polar residues" evidence="2">
    <location>
        <begin position="785"/>
        <end position="794"/>
    </location>
</feature>
<dbReference type="CDD" id="cd22569">
    <property type="entry name" value="TASOR_PBD"/>
    <property type="match status" value="1"/>
</dbReference>
<dbReference type="GeneTree" id="ENSGT00530000063735"/>
<comment type="similarity">
    <text evidence="1">Belongs to the TASOR family.</text>
</comment>
<evidence type="ECO:0000256" key="2">
    <source>
        <dbReference type="SAM" id="MobiDB-lite"/>
    </source>
</evidence>
<dbReference type="InterPro" id="IPR046432">
    <property type="entry name" value="TASOR"/>
</dbReference>
<evidence type="ECO:0000313" key="7">
    <source>
        <dbReference type="Proteomes" id="UP000694580"/>
    </source>
</evidence>
<dbReference type="Ensembl" id="ENSDCDT00010066438.1">
    <property type="protein sequence ID" value="ENSDCDP00010055833.1"/>
    <property type="gene ID" value="ENSDCDG00010031923.1"/>
</dbReference>
<dbReference type="GO" id="GO:0097355">
    <property type="term" value="P:protein localization to heterochromatin"/>
    <property type="evidence" value="ECO:0007669"/>
    <property type="project" value="TreeGrafter"/>
</dbReference>
<feature type="region of interest" description="Disordered" evidence="2">
    <location>
        <begin position="1581"/>
        <end position="1602"/>
    </location>
</feature>
<dbReference type="Pfam" id="PF24630">
    <property type="entry name" value="PIN_TASOR"/>
    <property type="match status" value="1"/>
</dbReference>
<feature type="compositionally biased region" description="Polar residues" evidence="2">
    <location>
        <begin position="393"/>
        <end position="405"/>
    </location>
</feature>
<feature type="compositionally biased region" description="Polar residues" evidence="2">
    <location>
        <begin position="1470"/>
        <end position="1490"/>
    </location>
</feature>
<evidence type="ECO:0000259" key="4">
    <source>
        <dbReference type="Pfam" id="PF23314"/>
    </source>
</evidence>
<organism evidence="6 7">
    <name type="scientific">Denticeps clupeoides</name>
    <name type="common">denticle herring</name>
    <dbReference type="NCBI Taxonomy" id="299321"/>
    <lineage>
        <taxon>Eukaryota</taxon>
        <taxon>Metazoa</taxon>
        <taxon>Chordata</taxon>
        <taxon>Craniata</taxon>
        <taxon>Vertebrata</taxon>
        <taxon>Euteleostomi</taxon>
        <taxon>Actinopterygii</taxon>
        <taxon>Neopterygii</taxon>
        <taxon>Teleostei</taxon>
        <taxon>Clupei</taxon>
        <taxon>Clupeiformes</taxon>
        <taxon>Denticipitoidei</taxon>
        <taxon>Denticipitidae</taxon>
        <taxon>Denticeps</taxon>
    </lineage>
</organism>
<evidence type="ECO:0000313" key="6">
    <source>
        <dbReference type="Ensembl" id="ENSDCDP00010055833.1"/>
    </source>
</evidence>
<sequence length="1602" mass="173302">MQGRVKSIHEHTPKNTLDPTPKFDCHVSKNASKVTSLLSYRAFEHTQQFFYEFAFEELRSRPRHVCPYAVLSFQYKGKESGPVANRLSCPTLEAKRVRRRYTVWSGMLLNKGEELFQISVRSSTLPFLPFRLPEKLDINLAMQLDQVKRKIPSVLFSWDTYSSGREVLKCGMYCSLFEVVSKSKTGNCLSGLIQKLERDRMVLVKPLMDKGFLFLLSSSQMHTSKERRGRLERGVQALFIFQEPRLVTRCSSKCSVEKECLSQSEPTSPVPCYLDPFLPALHHALLKLRSNPPKDVVSGVEHQAMDYLNRRERTSGNLSHLAEYRQNLDDRGNISTSPRVKPNMDLLRSYIYGSSSYQLPGSRVQSMVEGGQAPSPAGAEEYSPMSDWGGSDRQPSGSAPQVQQSNGGGQRARPSQGGEYDKDKMEKLLRLIQLHKKALVKDGLAEAGHDGRVNEGWDTSGLKRKLVDDEMASVSKSLRTELLINGDPGRGAEDMADEGQSLSLSAVMDSIGICDTDLRERMGPTSSVSETHRLLKLLMATLNRAVAKRATDLADQMPETLSSEPDRDASDIDLRKKVAEELQATQDYLEDQMACSMDSMEVYSPGSSGETQPSRSADGPVLSTWSLAPPCVKTEKAPSSVPDTMHKSDDHSMGALVDTVVREEFQHLCVDIQQVMESQHIYYISQPPLHKLENSKLNRNAGFSPYISQYISPHPVQGYVNTLRERMSHVIGPPGIVRECHRMPPAPVSVPSTLPGPVSAIPTPSVVPSPSPAPTCPPAPVSLPDSSSAQQAKVQATMPKKEPPALSKPHQGPVREAGKKSEKPASEEPGATSTAEQSPSQAGSSHPVSAPPSETAPPIPTSSVANSIIGQIKPDIFLSLVEMVQKNTLKFYIHDEVESELCAEIKGYLKSLGNTECNPQSFLENSNSMDKFLVIIQNEYIAAHVHKIPALVTLKKLPSVSFAGVDSLDDVKNRTYNELFVSGGLIVSDEHILSPDSMTLEKLQKFLTLLEEQSSTWQWKVHCKTQKKLKELSRINSDAMSLLTLLTAYQKKHLVEFLPYHECDAPSRHAPDLDCLVKLQAHHTHQRHIILLTERRPDTFPQFSRHGIVIASIDDIMNSFSSLIGISSRDKLPTAPSAAENDKCVEEEDMSLDSEDEALLVDTSGQTGEDRVDSLQPPPPKLEEFRPPLPDPHVTSLSSQNSPMSYANKSLEFDSLQSTIPPFPGSTQGNTSNKDLASSFGVNPHQSYLCPGSVQWSPYSGSPGYSVPSHSPSNHSSLQGFPQQAPAAHHNQSSGSEEVGSSQGVTTVPVPHLVPGPRPQCLPDPGGGALSSPLVATANPLCHSASHEVQSKAMEPGSLKTVTYPDPAAAPASLGVPFGWGGEVGPQQSYAADVSAVPGLGGQESARTDGAEAMVGPPDGLWAGSVGNSACATPNSYMGGASGGATTAAPTLPSMYLHGGTGVMAEKISTPGSSTPNSQGSRTPVNNPSECQPAGHPGPGPARGGGMHRGLLPIPGTALGMPCRGGPAMAGRHGMAGGGYGPRGPPPEPMDGVMHGGFRGRGVPHMPMRSRPHRGQIRLWGYPPGRGGGGGGQDYYSDYSYQ</sequence>
<protein>
    <submittedName>
        <fullName evidence="6">Uncharacterized protein</fullName>
    </submittedName>
</protein>
<feature type="region of interest" description="Disordered" evidence="2">
    <location>
        <begin position="1217"/>
        <end position="1238"/>
    </location>
</feature>
<dbReference type="PANTHER" id="PTHR16207">
    <property type="entry name" value="SET DOMAIN-CONTAINING PROTEIN"/>
    <property type="match status" value="1"/>
</dbReference>
<feature type="region of interest" description="Disordered" evidence="2">
    <location>
        <begin position="1260"/>
        <end position="1308"/>
    </location>
</feature>
<dbReference type="GO" id="GO:0045814">
    <property type="term" value="P:negative regulation of gene expression, epigenetic"/>
    <property type="evidence" value="ECO:0007669"/>
    <property type="project" value="InterPro"/>
</dbReference>
<reference evidence="6 7" key="1">
    <citation type="submission" date="2020-06" db="EMBL/GenBank/DDBJ databases">
        <authorList>
            <consortium name="Wellcome Sanger Institute Data Sharing"/>
        </authorList>
    </citation>
    <scope>NUCLEOTIDE SEQUENCE [LARGE SCALE GENOMIC DNA]</scope>
</reference>
<dbReference type="InterPro" id="IPR056242">
    <property type="entry name" value="PIN_TASOR"/>
</dbReference>
<feature type="compositionally biased region" description="Polar residues" evidence="2">
    <location>
        <begin position="831"/>
        <end position="847"/>
    </location>
</feature>
<reference evidence="6" key="2">
    <citation type="submission" date="2025-08" db="UniProtKB">
        <authorList>
            <consortium name="Ensembl"/>
        </authorList>
    </citation>
    <scope>IDENTIFICATION</scope>
</reference>
<dbReference type="Pfam" id="PF12509">
    <property type="entry name" value="DUF3715"/>
    <property type="match status" value="1"/>
</dbReference>
<dbReference type="Pfam" id="PF23314">
    <property type="entry name" value="TASOR_alpha-beta"/>
    <property type="match status" value="1"/>
</dbReference>